<evidence type="ECO:0000313" key="3">
    <source>
        <dbReference type="Proteomes" id="UP000835052"/>
    </source>
</evidence>
<dbReference type="EMBL" id="CAJGYM010000002">
    <property type="protein sequence ID" value="CAD6185080.1"/>
    <property type="molecule type" value="Genomic_DNA"/>
</dbReference>
<dbReference type="Proteomes" id="UP000835052">
    <property type="component" value="Unassembled WGS sequence"/>
</dbReference>
<keyword evidence="3" id="KW-1185">Reference proteome</keyword>
<reference evidence="2" key="1">
    <citation type="submission" date="2020-10" db="EMBL/GenBank/DDBJ databases">
        <authorList>
            <person name="Kikuchi T."/>
        </authorList>
    </citation>
    <scope>NUCLEOTIDE SEQUENCE</scope>
    <source>
        <strain evidence="2">NKZ352</strain>
    </source>
</reference>
<sequence length="202" mass="22767">MVVEELNSAEAADLLLRSKTTPSAENRTLSSTSSSIEETGNSTNFESTTLADENITTEFIKNITDFDRNEESAEAESTTTPEEEAFSHNSTASDPVLEGFLGKKDSNLETSTSKFQTPPDSSFSVMVNAAKDFVKRYLTNEQWRNLRRLLRTIKEVGGSRDDVHRAATSFISKVVSKVEMSEILNRREELFKTFNKRFFRKV</sequence>
<evidence type="ECO:0000256" key="1">
    <source>
        <dbReference type="SAM" id="MobiDB-lite"/>
    </source>
</evidence>
<evidence type="ECO:0000313" key="2">
    <source>
        <dbReference type="EMBL" id="CAD6185080.1"/>
    </source>
</evidence>
<dbReference type="OrthoDB" id="5829045at2759"/>
<feature type="region of interest" description="Disordered" evidence="1">
    <location>
        <begin position="16"/>
        <end position="47"/>
    </location>
</feature>
<proteinExistence type="predicted"/>
<comment type="caution">
    <text evidence="2">The sequence shown here is derived from an EMBL/GenBank/DDBJ whole genome shotgun (WGS) entry which is preliminary data.</text>
</comment>
<accession>A0A8S1GU08</accession>
<organism evidence="2 3">
    <name type="scientific">Caenorhabditis auriculariae</name>
    <dbReference type="NCBI Taxonomy" id="2777116"/>
    <lineage>
        <taxon>Eukaryota</taxon>
        <taxon>Metazoa</taxon>
        <taxon>Ecdysozoa</taxon>
        <taxon>Nematoda</taxon>
        <taxon>Chromadorea</taxon>
        <taxon>Rhabditida</taxon>
        <taxon>Rhabditina</taxon>
        <taxon>Rhabditomorpha</taxon>
        <taxon>Rhabditoidea</taxon>
        <taxon>Rhabditidae</taxon>
        <taxon>Peloderinae</taxon>
        <taxon>Caenorhabditis</taxon>
    </lineage>
</organism>
<feature type="compositionally biased region" description="Low complexity" evidence="1">
    <location>
        <begin position="23"/>
        <end position="44"/>
    </location>
</feature>
<gene>
    <name evidence="2" type="ORF">CAUJ_LOCUS999</name>
</gene>
<protein>
    <submittedName>
        <fullName evidence="2">Uncharacterized protein</fullName>
    </submittedName>
</protein>
<name>A0A8S1GU08_9PELO</name>
<dbReference type="AlphaFoldDB" id="A0A8S1GU08"/>
<feature type="region of interest" description="Disordered" evidence="1">
    <location>
        <begin position="64"/>
        <end position="94"/>
    </location>
</feature>